<dbReference type="SUPFAM" id="SSF56059">
    <property type="entry name" value="Glutathione synthetase ATP-binding domain-like"/>
    <property type="match status" value="1"/>
</dbReference>
<dbReference type="Gene3D" id="3.30.470.20">
    <property type="entry name" value="ATP-grasp fold, B domain"/>
    <property type="match status" value="1"/>
</dbReference>
<sequence>MPIARDPLHAVLDPGSVAIIGASSDPDKVGGRPVDYLRRYGFGGVIHPVNPRRDEVQGLRTVPSLAALDEPVDVVLVAVPGASAVEAVEAAAKAGALATIVMTAGFGETGSPEGVAQQQRMLTAARAAGMRLFGPNSQGLANFGTGAVLGFSTMFAEQPPQDGPVAVISQSGAMCSVPYGLLRRRGIGVRHAHATGNDADVTVGELAAAVAADPQVRLILLYLENLSDPESLAAAARVARERDLPIVALMGGRSAAGQRAAKSHTGARAGERRVIDAYFAELGIRRAMSMPELVDTTELYLQDWRPQGRRLVVVSNSGAVCVLAADAAEDRAMPLAALSAETEERVAAVLPGFATSSNPIDVTAALLTDSGLFGKVLPLVAEDPDADAFLLGIPVAGKGYDVPRFAVDAAGFAARTGKPLVVAAPQESVAEEFRRRGMTVYPDESTAIGALDHYLTHAQLRRSARTEPRSYGTGAASPDPVTLDEAAALARLAGAGIPVVRHHLCRSRDEAIAAFAELGPGAVVAKGCSIDAPHKSEHGLVELGLITADATGAAYDRLTTRIRQLGLTFGGVIIAEHVRALHEMVVGARRDPTFGPVVLVGQGGKYVEYLPDVQVMLAPLERERALQAIGQLRLARVLGGVRGEPAADVDALADLAVRVGEMVAADPGLVAIDINPVMLRAAGEGAVIVDALVLTG</sequence>
<dbReference type="InterPro" id="IPR003781">
    <property type="entry name" value="CoA-bd"/>
</dbReference>
<dbReference type="GO" id="GO:0016874">
    <property type="term" value="F:ligase activity"/>
    <property type="evidence" value="ECO:0007669"/>
    <property type="project" value="UniProtKB-KW"/>
</dbReference>
<dbReference type="Gene3D" id="3.30.1490.20">
    <property type="entry name" value="ATP-grasp fold, A domain"/>
    <property type="match status" value="1"/>
</dbReference>
<dbReference type="PANTHER" id="PTHR43334">
    <property type="entry name" value="ACETATE--COA LIGASE [ADP-FORMING]"/>
    <property type="match status" value="1"/>
</dbReference>
<dbReference type="Proteomes" id="UP001597114">
    <property type="component" value="Unassembled WGS sequence"/>
</dbReference>
<dbReference type="InterPro" id="IPR051538">
    <property type="entry name" value="Acyl-CoA_Synth/Transferase"/>
</dbReference>
<reference evidence="6" key="1">
    <citation type="journal article" date="2019" name="Int. J. Syst. Evol. Microbiol.">
        <title>The Global Catalogue of Microorganisms (GCM) 10K type strain sequencing project: providing services to taxonomists for standard genome sequencing and annotation.</title>
        <authorList>
            <consortium name="The Broad Institute Genomics Platform"/>
            <consortium name="The Broad Institute Genome Sequencing Center for Infectious Disease"/>
            <person name="Wu L."/>
            <person name="Ma J."/>
        </authorList>
    </citation>
    <scope>NUCLEOTIDE SEQUENCE [LARGE SCALE GENOMIC DNA]</scope>
    <source>
        <strain evidence="6">CCM 7043</strain>
    </source>
</reference>
<dbReference type="InterPro" id="IPR036291">
    <property type="entry name" value="NAD(P)-bd_dom_sf"/>
</dbReference>
<evidence type="ECO:0000256" key="3">
    <source>
        <dbReference type="ARBA" id="ARBA00022840"/>
    </source>
</evidence>
<comment type="caution">
    <text evidence="5">The sequence shown here is derived from an EMBL/GenBank/DDBJ whole genome shotgun (WGS) entry which is preliminary data.</text>
</comment>
<feature type="domain" description="CoA-binding" evidence="4">
    <location>
        <begin position="11"/>
        <end position="106"/>
    </location>
</feature>
<dbReference type="SMART" id="SM00881">
    <property type="entry name" value="CoA_binding"/>
    <property type="match status" value="1"/>
</dbReference>
<dbReference type="InterPro" id="IPR013815">
    <property type="entry name" value="ATP_grasp_subdomain_1"/>
</dbReference>
<evidence type="ECO:0000256" key="1">
    <source>
        <dbReference type="ARBA" id="ARBA00022598"/>
    </source>
</evidence>
<keyword evidence="3" id="KW-0067">ATP-binding</keyword>
<keyword evidence="6" id="KW-1185">Reference proteome</keyword>
<dbReference type="RefSeq" id="WP_379659067.1">
    <property type="nucleotide sequence ID" value="NZ_JBHUCO010000015.1"/>
</dbReference>
<dbReference type="Pfam" id="PF13607">
    <property type="entry name" value="Succ_CoA_lig"/>
    <property type="match status" value="1"/>
</dbReference>
<dbReference type="InterPro" id="IPR032875">
    <property type="entry name" value="Succ_CoA_lig_flav_dom"/>
</dbReference>
<dbReference type="Pfam" id="PF13549">
    <property type="entry name" value="ATP-grasp_5"/>
    <property type="match status" value="1"/>
</dbReference>
<evidence type="ECO:0000259" key="4">
    <source>
        <dbReference type="SMART" id="SM00881"/>
    </source>
</evidence>
<protein>
    <submittedName>
        <fullName evidence="5">Acetate--CoA ligase family protein</fullName>
    </submittedName>
</protein>
<keyword evidence="1 5" id="KW-0436">Ligase</keyword>
<dbReference type="Gene3D" id="3.40.50.261">
    <property type="entry name" value="Succinyl-CoA synthetase domains"/>
    <property type="match status" value="2"/>
</dbReference>
<dbReference type="InterPro" id="IPR016102">
    <property type="entry name" value="Succinyl-CoA_synth-like"/>
</dbReference>
<dbReference type="Gene3D" id="3.40.50.720">
    <property type="entry name" value="NAD(P)-binding Rossmann-like Domain"/>
    <property type="match status" value="1"/>
</dbReference>
<proteinExistence type="predicted"/>
<keyword evidence="2" id="KW-0547">Nucleotide-binding</keyword>
<dbReference type="SUPFAM" id="SSF52210">
    <property type="entry name" value="Succinyl-CoA synthetase domains"/>
    <property type="match status" value="2"/>
</dbReference>
<dbReference type="Pfam" id="PF13380">
    <property type="entry name" value="CoA_binding_2"/>
    <property type="match status" value="1"/>
</dbReference>
<dbReference type="EMBL" id="JBHUCO010000015">
    <property type="protein sequence ID" value="MFD1519136.1"/>
    <property type="molecule type" value="Genomic_DNA"/>
</dbReference>
<accession>A0ABW4EU23</accession>
<evidence type="ECO:0000256" key="2">
    <source>
        <dbReference type="ARBA" id="ARBA00022741"/>
    </source>
</evidence>
<organism evidence="5 6">
    <name type="scientific">Pseudonocardia yunnanensis</name>
    <dbReference type="NCBI Taxonomy" id="58107"/>
    <lineage>
        <taxon>Bacteria</taxon>
        <taxon>Bacillati</taxon>
        <taxon>Actinomycetota</taxon>
        <taxon>Actinomycetes</taxon>
        <taxon>Pseudonocardiales</taxon>
        <taxon>Pseudonocardiaceae</taxon>
        <taxon>Pseudonocardia</taxon>
    </lineage>
</organism>
<dbReference type="PANTHER" id="PTHR43334:SF1">
    <property type="entry name" value="3-HYDROXYPROPIONATE--COA LIGASE [ADP-FORMING]"/>
    <property type="match status" value="1"/>
</dbReference>
<name>A0ABW4EU23_9PSEU</name>
<gene>
    <name evidence="5" type="ORF">ACFSJD_16700</name>
</gene>
<evidence type="ECO:0000313" key="5">
    <source>
        <dbReference type="EMBL" id="MFD1519136.1"/>
    </source>
</evidence>
<dbReference type="SUPFAM" id="SSF51735">
    <property type="entry name" value="NAD(P)-binding Rossmann-fold domains"/>
    <property type="match status" value="1"/>
</dbReference>
<evidence type="ECO:0000313" key="6">
    <source>
        <dbReference type="Proteomes" id="UP001597114"/>
    </source>
</evidence>